<dbReference type="OMA" id="WRNVERV"/>
<evidence type="ECO:0000313" key="6">
    <source>
        <dbReference type="EMBL" id="EMS55284.1"/>
    </source>
</evidence>
<evidence type="ECO:0000256" key="1">
    <source>
        <dbReference type="ARBA" id="ARBA00009995"/>
    </source>
</evidence>
<dbReference type="InterPro" id="IPR035595">
    <property type="entry name" value="UDP_glycos_trans_CS"/>
</dbReference>
<keyword evidence="3 4" id="KW-0808">Transferase</keyword>
<accession>M8A4B6</accession>
<dbReference type="eggNOG" id="KOG1192">
    <property type="taxonomic scope" value="Eukaryota"/>
</dbReference>
<dbReference type="SUPFAM" id="SSF53756">
    <property type="entry name" value="UDP-Glycosyltransferase/glycogen phosphorylase"/>
    <property type="match status" value="1"/>
</dbReference>
<dbReference type="EC" id="2.4.1.-" evidence="5"/>
<dbReference type="FunFam" id="3.40.50.2000:FF:000056">
    <property type="entry name" value="Glycosyltransferase"/>
    <property type="match status" value="1"/>
</dbReference>
<organism evidence="6">
    <name type="scientific">Triticum urartu</name>
    <name type="common">Red wild einkorn</name>
    <name type="synonym">Crithodium urartu</name>
    <dbReference type="NCBI Taxonomy" id="4572"/>
    <lineage>
        <taxon>Eukaryota</taxon>
        <taxon>Viridiplantae</taxon>
        <taxon>Streptophyta</taxon>
        <taxon>Embryophyta</taxon>
        <taxon>Tracheophyta</taxon>
        <taxon>Spermatophyta</taxon>
        <taxon>Magnoliopsida</taxon>
        <taxon>Liliopsida</taxon>
        <taxon>Poales</taxon>
        <taxon>Poaceae</taxon>
        <taxon>BOP clade</taxon>
        <taxon>Pooideae</taxon>
        <taxon>Triticodae</taxon>
        <taxon>Triticeae</taxon>
        <taxon>Triticinae</taxon>
        <taxon>Triticum</taxon>
    </lineage>
</organism>
<protein>
    <recommendedName>
        <fullName evidence="5">Glycosyltransferase</fullName>
        <ecNumber evidence="5">2.4.1.-</ecNumber>
    </recommendedName>
</protein>
<dbReference type="FunFam" id="3.40.50.2000:FF:000065">
    <property type="entry name" value="Glycosyltransferase"/>
    <property type="match status" value="1"/>
</dbReference>
<dbReference type="PANTHER" id="PTHR11926">
    <property type="entry name" value="GLUCOSYL/GLUCURONOSYL TRANSFERASES"/>
    <property type="match status" value="1"/>
</dbReference>
<gene>
    <name evidence="6" type="ORF">TRIUR3_13151</name>
</gene>
<dbReference type="PROSITE" id="PS00375">
    <property type="entry name" value="UDPGT"/>
    <property type="match status" value="1"/>
</dbReference>
<name>M8A4B6_TRIUA</name>
<dbReference type="CDD" id="cd03784">
    <property type="entry name" value="GT1_Gtf-like"/>
    <property type="match status" value="1"/>
</dbReference>
<dbReference type="PANTHER" id="PTHR11926:SF1091">
    <property type="entry name" value="GLYCOSYLTRANSFERASE"/>
    <property type="match status" value="1"/>
</dbReference>
<evidence type="ECO:0000256" key="3">
    <source>
        <dbReference type="ARBA" id="ARBA00022679"/>
    </source>
</evidence>
<evidence type="ECO:0000256" key="4">
    <source>
        <dbReference type="RuleBase" id="RU003718"/>
    </source>
</evidence>
<comment type="similarity">
    <text evidence="1 4">Belongs to the UDP-glycosyltransferase family.</text>
</comment>
<evidence type="ECO:0000256" key="5">
    <source>
        <dbReference type="RuleBase" id="RU362057"/>
    </source>
</evidence>
<reference evidence="6" key="1">
    <citation type="journal article" date="2013" name="Nature">
        <title>Draft genome of the wheat A-genome progenitor Triticum urartu.</title>
        <authorList>
            <person name="Ling H.Q."/>
            <person name="Zhao S."/>
            <person name="Liu D."/>
            <person name="Wang J."/>
            <person name="Sun H."/>
            <person name="Zhang C."/>
            <person name="Fan H."/>
            <person name="Li D."/>
            <person name="Dong L."/>
            <person name="Tao Y."/>
            <person name="Gao C."/>
            <person name="Wu H."/>
            <person name="Li Y."/>
            <person name="Cui Y."/>
            <person name="Guo X."/>
            <person name="Zheng S."/>
            <person name="Wang B."/>
            <person name="Yu K."/>
            <person name="Liang Q."/>
            <person name="Yang W."/>
            <person name="Lou X."/>
            <person name="Chen J."/>
            <person name="Feng M."/>
            <person name="Jian J."/>
            <person name="Zhang X."/>
            <person name="Luo G."/>
            <person name="Jiang Y."/>
            <person name="Liu J."/>
            <person name="Wang Z."/>
            <person name="Sha Y."/>
            <person name="Zhang B."/>
            <person name="Wu H."/>
            <person name="Tang D."/>
            <person name="Shen Q."/>
            <person name="Xue P."/>
            <person name="Zou S."/>
            <person name="Wang X."/>
            <person name="Liu X."/>
            <person name="Wang F."/>
            <person name="Yang Y."/>
            <person name="An X."/>
            <person name="Dong Z."/>
            <person name="Zhang K."/>
            <person name="Zhang X."/>
            <person name="Luo M.C."/>
            <person name="Dvorak J."/>
            <person name="Tong Y."/>
            <person name="Wang J."/>
            <person name="Yang H."/>
            <person name="Li Z."/>
            <person name="Wang D."/>
            <person name="Zhang A."/>
            <person name="Wang J."/>
        </authorList>
    </citation>
    <scope>NUCLEOTIDE SEQUENCE</scope>
</reference>
<dbReference type="InterPro" id="IPR002213">
    <property type="entry name" value="UDP_glucos_trans"/>
</dbReference>
<dbReference type="GO" id="GO:0080043">
    <property type="term" value="F:quercetin 3-O-glucosyltransferase activity"/>
    <property type="evidence" value="ECO:0007669"/>
    <property type="project" value="TreeGrafter"/>
</dbReference>
<dbReference type="Pfam" id="PF00201">
    <property type="entry name" value="UDPGT"/>
    <property type="match status" value="1"/>
</dbReference>
<dbReference type="EMBL" id="KD171913">
    <property type="protein sequence ID" value="EMS55284.1"/>
    <property type="molecule type" value="Genomic_DNA"/>
</dbReference>
<dbReference type="AlphaFoldDB" id="M8A4B6"/>
<sequence>MYFAAGGYISVSTFSVGYVPVDQTLNENGSRIKAWLLGVDWNPSPNTVRAFVILLSRHLARLLYACGAHVTFVHTQFNYRRLLGAKGEAAVRPPSATAARFRVEVIEDGMSLSMPQHDVAALADAVGHNCPGPFRDLLRKLADEERAGAPPVTCVVADTAMAFAATAAREAGMADALFFTASACGLLGYSQFHELFRRGLLPLKDGSCLTNGYLDTPLDWVPGMKNMRLRDMPTFCHTTDADDTLVNEIIGQMKSAVGSKAIILNTFYELESDVVDALAAIFPPVYTVGPLAQVIASSGAANDGLDALDMDISIWQEDPRCLTWLDGKPDKSVVYVNFGSVAVMTAEQTREFALGLATCGYPFLWVKRPDMVNGDEVALPEAFRDELQRGGGLVVPWCPQPAVLKHAAVGLFVTHCGWNSLLEAVVAGLPVLAWPVFAEQTTNCRQVLECWRNGMALPGKVESGAVSGLVREMMSGELGKEKRAKAAEWRAAAEAAAVEGGSSLRSVARLVNDVLLLGNKTFETAHEAARAYDASTGHDLAPPLRLVTDEDRRIQHRRERRLLIAEADEYAMAEWRQHFPEDVAAENDFWV</sequence>
<proteinExistence type="inferred from homology"/>
<dbReference type="GO" id="GO:0080044">
    <property type="term" value="F:quercetin 7-O-glucosyltransferase activity"/>
    <property type="evidence" value="ECO:0007669"/>
    <property type="project" value="TreeGrafter"/>
</dbReference>
<evidence type="ECO:0000256" key="2">
    <source>
        <dbReference type="ARBA" id="ARBA00022676"/>
    </source>
</evidence>
<keyword evidence="2 4" id="KW-0328">Glycosyltransferase</keyword>
<dbReference type="STRING" id="4572.M8A4B6"/>
<dbReference type="Gene3D" id="3.40.50.2000">
    <property type="entry name" value="Glycogen Phosphorylase B"/>
    <property type="match status" value="2"/>
</dbReference>